<name>A0A1G5FIX8_9FIRM</name>
<dbReference type="Proteomes" id="UP000198636">
    <property type="component" value="Unassembled WGS sequence"/>
</dbReference>
<dbReference type="PANTHER" id="PTHR43745:SF2">
    <property type="entry name" value="NITROREDUCTASE MJ1384-RELATED"/>
    <property type="match status" value="1"/>
</dbReference>
<evidence type="ECO:0000313" key="2">
    <source>
        <dbReference type="EMBL" id="SCY39074.1"/>
    </source>
</evidence>
<dbReference type="GO" id="GO:0016491">
    <property type="term" value="F:oxidoreductase activity"/>
    <property type="evidence" value="ECO:0007669"/>
    <property type="project" value="InterPro"/>
</dbReference>
<dbReference type="InterPro" id="IPR020051">
    <property type="entry name" value="SagB-type_dehydrogenase"/>
</dbReference>
<evidence type="ECO:0000259" key="1">
    <source>
        <dbReference type="Pfam" id="PF00881"/>
    </source>
</evidence>
<organism evidence="2 3">
    <name type="scientific">Alkaliphilus peptidifermentans DSM 18978</name>
    <dbReference type="NCBI Taxonomy" id="1120976"/>
    <lineage>
        <taxon>Bacteria</taxon>
        <taxon>Bacillati</taxon>
        <taxon>Bacillota</taxon>
        <taxon>Clostridia</taxon>
        <taxon>Peptostreptococcales</taxon>
        <taxon>Natronincolaceae</taxon>
        <taxon>Alkaliphilus</taxon>
    </lineage>
</organism>
<evidence type="ECO:0000313" key="3">
    <source>
        <dbReference type="Proteomes" id="UP000198636"/>
    </source>
</evidence>
<dbReference type="AlphaFoldDB" id="A0A1G5FIX8"/>
<dbReference type="RefSeq" id="WP_091541638.1">
    <property type="nucleotide sequence ID" value="NZ_FMUS01000007.1"/>
</dbReference>
<dbReference type="EMBL" id="FMUS01000007">
    <property type="protein sequence ID" value="SCY39074.1"/>
    <property type="molecule type" value="Genomic_DNA"/>
</dbReference>
<protein>
    <submittedName>
        <fullName evidence="2">SagB-type dehydrogenase domain-containing protein</fullName>
    </submittedName>
</protein>
<keyword evidence="3" id="KW-1185">Reference proteome</keyword>
<dbReference type="PANTHER" id="PTHR43745">
    <property type="entry name" value="NITROREDUCTASE MJ1384-RELATED"/>
    <property type="match status" value="1"/>
</dbReference>
<feature type="domain" description="Nitroreductase" evidence="1">
    <location>
        <begin position="63"/>
        <end position="246"/>
    </location>
</feature>
<dbReference type="STRING" id="1120976.SAMN03080606_01431"/>
<dbReference type="Gene3D" id="3.40.109.10">
    <property type="entry name" value="NADH Oxidase"/>
    <property type="match status" value="1"/>
</dbReference>
<dbReference type="SUPFAM" id="SSF55469">
    <property type="entry name" value="FMN-dependent nitroreductase-like"/>
    <property type="match status" value="1"/>
</dbReference>
<accession>A0A1G5FIX8</accession>
<dbReference type="InterPro" id="IPR052544">
    <property type="entry name" value="Bacteriocin_Proc_Enz"/>
</dbReference>
<dbReference type="CDD" id="cd02142">
    <property type="entry name" value="McbC_SagB-like_oxidoreductase"/>
    <property type="match status" value="1"/>
</dbReference>
<dbReference type="InterPro" id="IPR029479">
    <property type="entry name" value="Nitroreductase"/>
</dbReference>
<dbReference type="InterPro" id="IPR000415">
    <property type="entry name" value="Nitroreductase-like"/>
</dbReference>
<dbReference type="Pfam" id="PF00881">
    <property type="entry name" value="Nitroreductase"/>
    <property type="match status" value="1"/>
</dbReference>
<proteinExistence type="predicted"/>
<sequence>MESIKANRQFMKANFKLLDDIETDQNKEIQQPPLEKSTEIDGEKIELPKIDASIIKKDFHKAIEERRSHRKYQNYEMDLDELGYLLWATQGVDTIKGDNYATIRTVPSGGARHPFETYIFVNTVKGLKPGIYRYLALSHQLCLVKEDEGFKEKVTEITLGQKFAAKGSVIFIWSCIPYRSEWRYNVAAHKTMLLDAGHLCQNLYLACEAIGLGTCAIAAYHQEAADLLLNIDGEEEFVVYMAPIGKV</sequence>
<dbReference type="OrthoDB" id="9801593at2"/>
<reference evidence="2 3" key="1">
    <citation type="submission" date="2016-10" db="EMBL/GenBank/DDBJ databases">
        <authorList>
            <person name="de Groot N.N."/>
        </authorList>
    </citation>
    <scope>NUCLEOTIDE SEQUENCE [LARGE SCALE GENOMIC DNA]</scope>
    <source>
        <strain evidence="2 3">DSM 18978</strain>
    </source>
</reference>
<gene>
    <name evidence="2" type="ORF">SAMN03080606_01431</name>
</gene>
<dbReference type="NCBIfam" id="TIGR03605">
    <property type="entry name" value="antibiot_sagB"/>
    <property type="match status" value="1"/>
</dbReference>